<feature type="region of interest" description="Disordered" evidence="1">
    <location>
        <begin position="116"/>
        <end position="136"/>
    </location>
</feature>
<dbReference type="Gramene" id="AUR62001842-RA">
    <property type="protein sequence ID" value="AUR62001842-RA:cds"/>
    <property type="gene ID" value="AUR62001842"/>
</dbReference>
<dbReference type="PANTHER" id="PTHR33431">
    <property type="entry name" value="ENABLED-LIKE PROTEIN (DUF1635)"/>
    <property type="match status" value="1"/>
</dbReference>
<keyword evidence="3" id="KW-1185">Reference proteome</keyword>
<dbReference type="AlphaFoldDB" id="A0A803KS35"/>
<evidence type="ECO:0000256" key="1">
    <source>
        <dbReference type="SAM" id="MobiDB-lite"/>
    </source>
</evidence>
<organism evidence="2 3">
    <name type="scientific">Chenopodium quinoa</name>
    <name type="common">Quinoa</name>
    <dbReference type="NCBI Taxonomy" id="63459"/>
    <lineage>
        <taxon>Eukaryota</taxon>
        <taxon>Viridiplantae</taxon>
        <taxon>Streptophyta</taxon>
        <taxon>Embryophyta</taxon>
        <taxon>Tracheophyta</taxon>
        <taxon>Spermatophyta</taxon>
        <taxon>Magnoliopsida</taxon>
        <taxon>eudicotyledons</taxon>
        <taxon>Gunneridae</taxon>
        <taxon>Pentapetalae</taxon>
        <taxon>Caryophyllales</taxon>
        <taxon>Chenopodiaceae</taxon>
        <taxon>Chenopodioideae</taxon>
        <taxon>Atripliceae</taxon>
        <taxon>Chenopodium</taxon>
    </lineage>
</organism>
<dbReference type="InterPro" id="IPR012862">
    <property type="entry name" value="DUF1635"/>
</dbReference>
<reference evidence="2" key="2">
    <citation type="submission" date="2021-03" db="UniProtKB">
        <authorList>
            <consortium name="EnsemblPlants"/>
        </authorList>
    </citation>
    <scope>IDENTIFICATION</scope>
</reference>
<reference evidence="2" key="1">
    <citation type="journal article" date="2017" name="Nature">
        <title>The genome of Chenopodium quinoa.</title>
        <authorList>
            <person name="Jarvis D.E."/>
            <person name="Ho Y.S."/>
            <person name="Lightfoot D.J."/>
            <person name="Schmoeckel S.M."/>
            <person name="Li B."/>
            <person name="Borm T.J.A."/>
            <person name="Ohyanagi H."/>
            <person name="Mineta K."/>
            <person name="Michell C.T."/>
            <person name="Saber N."/>
            <person name="Kharbatia N.M."/>
            <person name="Rupper R.R."/>
            <person name="Sharp A.R."/>
            <person name="Dally N."/>
            <person name="Boughton B.A."/>
            <person name="Woo Y.H."/>
            <person name="Gao G."/>
            <person name="Schijlen E.G.W.M."/>
            <person name="Guo X."/>
            <person name="Momin A.A."/>
            <person name="Negrao S."/>
            <person name="Al-Babili S."/>
            <person name="Gehring C."/>
            <person name="Roessner U."/>
            <person name="Jung C."/>
            <person name="Murphy K."/>
            <person name="Arold S.T."/>
            <person name="Gojobori T."/>
            <person name="van der Linden C.G."/>
            <person name="van Loo E.N."/>
            <person name="Jellen E.N."/>
            <person name="Maughan P.J."/>
            <person name="Tester M."/>
        </authorList>
    </citation>
    <scope>NUCLEOTIDE SEQUENCE [LARGE SCALE GENOMIC DNA]</scope>
    <source>
        <strain evidence="2">cv. PI 614886</strain>
    </source>
</reference>
<name>A0A803KS35_CHEQI</name>
<protein>
    <submittedName>
        <fullName evidence="2">Uncharacterized protein</fullName>
    </submittedName>
</protein>
<sequence length="136" mass="14791">MSSQSPLMMVNNNANLSKSKFNDSSMANSSSSMDSFFDVGSFSDVSYLGNSDNLMNCTNSSYDPSVLDNLVQGKTKPEKGKLLQSVIEAGPSLDSLLVVGPLPEWSNPPQLAYDPQLPPVPVSMSKRPRHNETLEY</sequence>
<evidence type="ECO:0000313" key="2">
    <source>
        <dbReference type="EnsemblPlants" id="AUR62001842-RA:cds"/>
    </source>
</evidence>
<dbReference type="EnsemblPlants" id="AUR62001842-RA">
    <property type="protein sequence ID" value="AUR62001842-RA:cds"/>
    <property type="gene ID" value="AUR62001842"/>
</dbReference>
<dbReference type="Pfam" id="PF07795">
    <property type="entry name" value="DUF1635"/>
    <property type="match status" value="1"/>
</dbReference>
<proteinExistence type="predicted"/>
<evidence type="ECO:0000313" key="3">
    <source>
        <dbReference type="Proteomes" id="UP000596660"/>
    </source>
</evidence>
<dbReference type="PANTHER" id="PTHR33431:SF12">
    <property type="entry name" value="HIGH MOBILITY GROUP BOX PROTEIN, PUTATIVE (DUF1635)-RELATED"/>
    <property type="match status" value="1"/>
</dbReference>
<dbReference type="Proteomes" id="UP000596660">
    <property type="component" value="Unplaced"/>
</dbReference>
<accession>A0A803KS35</accession>